<dbReference type="PANTHER" id="PTHR43391:SF86">
    <property type="entry name" value="SHORT-CHAIN DEHYDROGENASE_REDUCTASE FAMILY PROTEIN"/>
    <property type="match status" value="1"/>
</dbReference>
<dbReference type="InterPro" id="IPR002347">
    <property type="entry name" value="SDR_fam"/>
</dbReference>
<evidence type="ECO:0000313" key="3">
    <source>
        <dbReference type="EMBL" id="KAK9863475.1"/>
    </source>
</evidence>
<protein>
    <submittedName>
        <fullName evidence="3">Uncharacterized protein</fullName>
    </submittedName>
</protein>
<comment type="caution">
    <text evidence="3">The sequence shown here is derived from an EMBL/GenBank/DDBJ whole genome shotgun (WGS) entry which is preliminary data.</text>
</comment>
<dbReference type="SUPFAM" id="SSF51735">
    <property type="entry name" value="NAD(P)-binding Rossmann-fold domains"/>
    <property type="match status" value="1"/>
</dbReference>
<dbReference type="InterPro" id="IPR020904">
    <property type="entry name" value="Sc_DH/Rdtase_CS"/>
</dbReference>
<dbReference type="AlphaFoldDB" id="A0AAW1T2F1"/>
<proteinExistence type="inferred from homology"/>
<gene>
    <name evidence="3" type="ORF">WJX84_010611</name>
</gene>
<dbReference type="Proteomes" id="UP001485043">
    <property type="component" value="Unassembled WGS sequence"/>
</dbReference>
<keyword evidence="2" id="KW-0560">Oxidoreductase</keyword>
<keyword evidence="4" id="KW-1185">Reference proteome</keyword>
<dbReference type="InterPro" id="IPR036291">
    <property type="entry name" value="NAD(P)-bd_dom_sf"/>
</dbReference>
<organism evidence="3 4">
    <name type="scientific">Apatococcus fuscideae</name>
    <dbReference type="NCBI Taxonomy" id="2026836"/>
    <lineage>
        <taxon>Eukaryota</taxon>
        <taxon>Viridiplantae</taxon>
        <taxon>Chlorophyta</taxon>
        <taxon>core chlorophytes</taxon>
        <taxon>Trebouxiophyceae</taxon>
        <taxon>Chlorellales</taxon>
        <taxon>Chlorellaceae</taxon>
        <taxon>Apatococcus</taxon>
    </lineage>
</organism>
<dbReference type="GO" id="GO:0005829">
    <property type="term" value="C:cytosol"/>
    <property type="evidence" value="ECO:0007669"/>
    <property type="project" value="TreeGrafter"/>
</dbReference>
<reference evidence="3 4" key="1">
    <citation type="journal article" date="2024" name="Nat. Commun.">
        <title>Phylogenomics reveals the evolutionary origins of lichenization in chlorophyte algae.</title>
        <authorList>
            <person name="Puginier C."/>
            <person name="Libourel C."/>
            <person name="Otte J."/>
            <person name="Skaloud P."/>
            <person name="Haon M."/>
            <person name="Grisel S."/>
            <person name="Petersen M."/>
            <person name="Berrin J.G."/>
            <person name="Delaux P.M."/>
            <person name="Dal Grande F."/>
            <person name="Keller J."/>
        </authorList>
    </citation>
    <scope>NUCLEOTIDE SEQUENCE [LARGE SCALE GENOMIC DNA]</scope>
    <source>
        <strain evidence="3 4">SAG 2523</strain>
    </source>
</reference>
<dbReference type="PROSITE" id="PS00061">
    <property type="entry name" value="ADH_SHORT"/>
    <property type="match status" value="1"/>
</dbReference>
<dbReference type="PANTHER" id="PTHR43391">
    <property type="entry name" value="RETINOL DEHYDROGENASE-RELATED"/>
    <property type="match status" value="1"/>
</dbReference>
<evidence type="ECO:0000313" key="4">
    <source>
        <dbReference type="Proteomes" id="UP001485043"/>
    </source>
</evidence>
<dbReference type="GO" id="GO:0016491">
    <property type="term" value="F:oxidoreductase activity"/>
    <property type="evidence" value="ECO:0007669"/>
    <property type="project" value="UniProtKB-KW"/>
</dbReference>
<dbReference type="PRINTS" id="PR00081">
    <property type="entry name" value="GDHRDH"/>
</dbReference>
<dbReference type="Pfam" id="PF00106">
    <property type="entry name" value="adh_short"/>
    <property type="match status" value="1"/>
</dbReference>
<comment type="similarity">
    <text evidence="1">Belongs to the short-chain dehydrogenases/reductases (SDR) family.</text>
</comment>
<sequence length="166" mass="18980">MLGSFVARALKYNKEVHSHQSGMPFNDTYTSSKFAMEGFTECQATYLHRYGIQISLVEPGPILTNFVKTVEENHKLPHPDDAYSPLTPEFEKMMGEQFKDENMVQTPKEVAAVVVRVMEDYPKPHFRYQTSDFVKGAASDRWKDPTGYSMVHKYGRSTFSSQDVLP</sequence>
<accession>A0AAW1T2F1</accession>
<evidence type="ECO:0000256" key="2">
    <source>
        <dbReference type="ARBA" id="ARBA00023002"/>
    </source>
</evidence>
<dbReference type="Gene3D" id="3.40.50.720">
    <property type="entry name" value="NAD(P)-binding Rossmann-like Domain"/>
    <property type="match status" value="1"/>
</dbReference>
<evidence type="ECO:0000256" key="1">
    <source>
        <dbReference type="ARBA" id="ARBA00006484"/>
    </source>
</evidence>
<dbReference type="EMBL" id="JALJOV010000467">
    <property type="protein sequence ID" value="KAK9863475.1"/>
    <property type="molecule type" value="Genomic_DNA"/>
</dbReference>
<name>A0AAW1T2F1_9CHLO</name>